<dbReference type="EMBL" id="PJNB01000001">
    <property type="protein sequence ID" value="PKW19514.1"/>
    <property type="molecule type" value="Genomic_DNA"/>
</dbReference>
<evidence type="ECO:0000256" key="3">
    <source>
        <dbReference type="ARBA" id="ARBA00022603"/>
    </source>
</evidence>
<dbReference type="OrthoDB" id="9787825at2"/>
<evidence type="ECO:0000313" key="7">
    <source>
        <dbReference type="EMBL" id="PKW19514.1"/>
    </source>
</evidence>
<dbReference type="PANTHER" id="PTHR43182:SF1">
    <property type="entry name" value="COBALT-PRECORRIN-7 C(5)-METHYLTRANSFERASE"/>
    <property type="match status" value="1"/>
</dbReference>
<dbReference type="InterPro" id="IPR012818">
    <property type="entry name" value="CbiE"/>
</dbReference>
<dbReference type="Gene3D" id="3.30.950.10">
    <property type="entry name" value="Methyltransferase, Cobalt-precorrin-4 Transmethylase, Domain 2"/>
    <property type="match status" value="1"/>
</dbReference>
<dbReference type="Pfam" id="PF00590">
    <property type="entry name" value="TP_methylase"/>
    <property type="match status" value="1"/>
</dbReference>
<dbReference type="PANTHER" id="PTHR43182">
    <property type="entry name" value="COBALT-PRECORRIN-6B C(15)-METHYLTRANSFERASE (DECARBOXYLATING)"/>
    <property type="match status" value="1"/>
</dbReference>
<keyword evidence="2" id="KW-0169">Cobalamin biosynthesis</keyword>
<dbReference type="InterPro" id="IPR029063">
    <property type="entry name" value="SAM-dependent_MTases_sf"/>
</dbReference>
<gene>
    <name evidence="7" type="ORF">A8926_7686</name>
</gene>
<evidence type="ECO:0000256" key="1">
    <source>
        <dbReference type="ARBA" id="ARBA00004953"/>
    </source>
</evidence>
<evidence type="ECO:0000256" key="2">
    <source>
        <dbReference type="ARBA" id="ARBA00022573"/>
    </source>
</evidence>
<dbReference type="InterPro" id="IPR000878">
    <property type="entry name" value="4pyrrol_Mease"/>
</dbReference>
<dbReference type="GO" id="GO:0032259">
    <property type="term" value="P:methylation"/>
    <property type="evidence" value="ECO:0007669"/>
    <property type="project" value="UniProtKB-KW"/>
</dbReference>
<comment type="pathway">
    <text evidence="1">Cofactor biosynthesis; adenosylcobalamin biosynthesis.</text>
</comment>
<sequence length="400" mass="41606">MAVTVIGVDGGDLPKGGAEALESARLVVGGRRHLEAHAPEHRRRLELGPLEPALNALSSLSGDEHGVVLASGDPGFFGAVRALRERGIRCTVLPSTSSVQQLMARVGRSWDDVVVVSAHGRDLRQAINVCRARPAVAVLTAPKAGPAQIASGLAGWRRTMIVAEDLGGPNESVVTIEPAEAAKRTWYEPNIVLSLAELDDLPHRGWIAGGEPVPPATGWALSEDEFSHRDGMITKAEVRAVALAKLAPRPGTLVWDVGAGSGSVAVECARMGAATIAVESDEAQVVRLVTNAASHGVDVRIEEGAAPQALRNLPRPDAIFVGGGGTEVVTACAHAGASRVVVALAALDRVGPTRDALRAADYAVEGVQLSAARLAELPDGTSRLEAANPVVLISGYQKQR</sequence>
<dbReference type="RefSeq" id="WP_029534889.1">
    <property type="nucleotide sequence ID" value="NZ_CP061007.1"/>
</dbReference>
<name>A0A2N3Y9C0_SACSN</name>
<dbReference type="InterPro" id="IPR035996">
    <property type="entry name" value="4pyrrol_Methylase_sf"/>
</dbReference>
<feature type="domain" description="Tetrapyrrole methylase" evidence="6">
    <location>
        <begin position="10"/>
        <end position="175"/>
    </location>
</feature>
<dbReference type="GO" id="GO:0009236">
    <property type="term" value="P:cobalamin biosynthetic process"/>
    <property type="evidence" value="ECO:0007669"/>
    <property type="project" value="UniProtKB-UniPathway"/>
</dbReference>
<dbReference type="InterPro" id="IPR014008">
    <property type="entry name" value="Cbl_synth_MTase_CbiT"/>
</dbReference>
<dbReference type="STRING" id="994479.GCA_000194155_00474"/>
<dbReference type="AlphaFoldDB" id="A0A2N3Y9C0"/>
<keyword evidence="8" id="KW-1185">Reference proteome</keyword>
<dbReference type="InterPro" id="IPR050714">
    <property type="entry name" value="Cobalamin_biosynth_MTase"/>
</dbReference>
<evidence type="ECO:0000259" key="6">
    <source>
        <dbReference type="Pfam" id="PF00590"/>
    </source>
</evidence>
<dbReference type="InterPro" id="IPR014776">
    <property type="entry name" value="4pyrrole_Mease_sub2"/>
</dbReference>
<keyword evidence="5" id="KW-0949">S-adenosyl-L-methionine</keyword>
<dbReference type="Gene3D" id="3.40.50.150">
    <property type="entry name" value="Vaccinia Virus protein VP39"/>
    <property type="match status" value="1"/>
</dbReference>
<organism evidence="7 8">
    <name type="scientific">Saccharopolyspora spinosa</name>
    <dbReference type="NCBI Taxonomy" id="60894"/>
    <lineage>
        <taxon>Bacteria</taxon>
        <taxon>Bacillati</taxon>
        <taxon>Actinomycetota</taxon>
        <taxon>Actinomycetes</taxon>
        <taxon>Pseudonocardiales</taxon>
        <taxon>Pseudonocardiaceae</taxon>
        <taxon>Saccharopolyspora</taxon>
    </lineage>
</organism>
<evidence type="ECO:0000313" key="8">
    <source>
        <dbReference type="Proteomes" id="UP000233786"/>
    </source>
</evidence>
<dbReference type="Proteomes" id="UP000233786">
    <property type="component" value="Unassembled WGS sequence"/>
</dbReference>
<dbReference type="InterPro" id="IPR006365">
    <property type="entry name" value="Cbl_synth_CobL"/>
</dbReference>
<dbReference type="NCBIfam" id="TIGR02467">
    <property type="entry name" value="CbiE"/>
    <property type="match status" value="1"/>
</dbReference>
<dbReference type="UniPathway" id="UPA00148"/>
<proteinExistence type="predicted"/>
<dbReference type="PIRSF" id="PIRSF036428">
    <property type="entry name" value="CobL"/>
    <property type="match status" value="1"/>
</dbReference>
<reference evidence="7" key="1">
    <citation type="submission" date="2017-12" db="EMBL/GenBank/DDBJ databases">
        <title>Sequencing the genomes of 1000 Actinobacteria strains.</title>
        <authorList>
            <person name="Klenk H.-P."/>
        </authorList>
    </citation>
    <scope>NUCLEOTIDE SEQUENCE [LARGE SCALE GENOMIC DNA]</scope>
    <source>
        <strain evidence="7">DSM 44228</strain>
    </source>
</reference>
<comment type="caution">
    <text evidence="7">The sequence shown here is derived from an EMBL/GenBank/DDBJ whole genome shotgun (WGS) entry which is preliminary data.</text>
</comment>
<evidence type="ECO:0000256" key="4">
    <source>
        <dbReference type="ARBA" id="ARBA00022679"/>
    </source>
</evidence>
<dbReference type="SUPFAM" id="SSF53790">
    <property type="entry name" value="Tetrapyrrole methylase"/>
    <property type="match status" value="1"/>
</dbReference>
<keyword evidence="4" id="KW-0808">Transferase</keyword>
<dbReference type="GO" id="GO:0008276">
    <property type="term" value="F:protein methyltransferase activity"/>
    <property type="evidence" value="ECO:0007669"/>
    <property type="project" value="InterPro"/>
</dbReference>
<keyword evidence="3" id="KW-0489">Methyltransferase</keyword>
<dbReference type="SUPFAM" id="SSF53335">
    <property type="entry name" value="S-adenosyl-L-methionine-dependent methyltransferases"/>
    <property type="match status" value="1"/>
</dbReference>
<accession>A0A2N3Y9C0</accession>
<protein>
    <submittedName>
        <fullName evidence="7">Precorrin-6Y C5,15-methyltransferase (Decarboxylating)</fullName>
    </submittedName>
</protein>
<evidence type="ECO:0000256" key="5">
    <source>
        <dbReference type="ARBA" id="ARBA00022691"/>
    </source>
</evidence>
<dbReference type="Gene3D" id="3.40.1010.10">
    <property type="entry name" value="Cobalt-precorrin-4 Transmethylase, Domain 1"/>
    <property type="match status" value="1"/>
</dbReference>
<dbReference type="InterPro" id="IPR014777">
    <property type="entry name" value="4pyrrole_Mease_sub1"/>
</dbReference>
<dbReference type="CDD" id="cd11644">
    <property type="entry name" value="Precorrin-6Y-MT"/>
    <property type="match status" value="1"/>
</dbReference>
<dbReference type="NCBIfam" id="TIGR02469">
    <property type="entry name" value="CbiT"/>
    <property type="match status" value="1"/>
</dbReference>